<dbReference type="AlphaFoldDB" id="A0ABD6XR75"/>
<sequence>MLLNRIARLHPDFYVFRAKISQLIGVQAIKKPSFSRSVTLQRIMAITIRTALA</sequence>
<evidence type="ECO:0000313" key="1">
    <source>
        <dbReference type="EMBL" id="PWJ76463.1"/>
    </source>
</evidence>
<dbReference type="Proteomes" id="UP000245996">
    <property type="component" value="Unassembled WGS sequence"/>
</dbReference>
<name>A0ABD6XR75_ENTAG</name>
<gene>
    <name evidence="1" type="ORF">C7430_11176</name>
</gene>
<accession>A0ABD6XR75</accession>
<proteinExistence type="predicted"/>
<protein>
    <submittedName>
        <fullName evidence="1">Uncharacterized protein</fullName>
    </submittedName>
</protein>
<reference evidence="1 2" key="1">
    <citation type="submission" date="2018-05" db="EMBL/GenBank/DDBJ databases">
        <title>Genomic Encyclopedia of Type Strains, Phase IV (KMG-V): Genome sequencing to study the core and pangenomes of soil and plant-associated prokaryotes.</title>
        <authorList>
            <person name="Whitman W."/>
        </authorList>
    </citation>
    <scope>NUCLEOTIDE SEQUENCE [LARGE SCALE GENOMIC DNA]</scope>
    <source>
        <strain evidence="1 2">PNG 92-11</strain>
    </source>
</reference>
<dbReference type="EMBL" id="QGHE01000011">
    <property type="protein sequence ID" value="PWJ76463.1"/>
    <property type="molecule type" value="Genomic_DNA"/>
</dbReference>
<evidence type="ECO:0000313" key="2">
    <source>
        <dbReference type="Proteomes" id="UP000245996"/>
    </source>
</evidence>
<comment type="caution">
    <text evidence="1">The sequence shown here is derived from an EMBL/GenBank/DDBJ whole genome shotgun (WGS) entry which is preliminary data.</text>
</comment>
<organism evidence="1 2">
    <name type="scientific">Enterobacter agglomerans</name>
    <name type="common">Erwinia herbicola</name>
    <name type="synonym">Pantoea agglomerans</name>
    <dbReference type="NCBI Taxonomy" id="549"/>
    <lineage>
        <taxon>Bacteria</taxon>
        <taxon>Pseudomonadati</taxon>
        <taxon>Pseudomonadota</taxon>
        <taxon>Gammaproteobacteria</taxon>
        <taxon>Enterobacterales</taxon>
        <taxon>Erwiniaceae</taxon>
        <taxon>Pantoea</taxon>
        <taxon>Pantoea agglomerans group</taxon>
    </lineage>
</organism>